<dbReference type="AlphaFoldDB" id="A0A3N0Y2G1"/>
<dbReference type="EMBL" id="RJVU01053975">
    <property type="protein sequence ID" value="ROL18739.1"/>
    <property type="molecule type" value="Genomic_DNA"/>
</dbReference>
<evidence type="ECO:0000313" key="2">
    <source>
        <dbReference type="Proteomes" id="UP000281406"/>
    </source>
</evidence>
<sequence>MQSGWTSGSVSCPDLNSEKEVSVAQTLQETPACTGRRSVQRPFNPCLRTIRLGPTRHPLLWQCQLIQAYAPNTYTEH</sequence>
<name>A0A3N0Y2G1_ANAGA</name>
<reference evidence="1 2" key="1">
    <citation type="submission" date="2018-10" db="EMBL/GenBank/DDBJ databases">
        <title>Genome assembly for a Yunnan-Guizhou Plateau 3E fish, Anabarilius grahami (Regan), and its evolutionary and genetic applications.</title>
        <authorList>
            <person name="Jiang W."/>
        </authorList>
    </citation>
    <scope>NUCLEOTIDE SEQUENCE [LARGE SCALE GENOMIC DNA]</scope>
    <source>
        <strain evidence="1">AG-KIZ</strain>
        <tissue evidence="1">Muscle</tissue>
    </source>
</reference>
<comment type="caution">
    <text evidence="1">The sequence shown here is derived from an EMBL/GenBank/DDBJ whole genome shotgun (WGS) entry which is preliminary data.</text>
</comment>
<protein>
    <submittedName>
        <fullName evidence="1">Uncharacterized protein</fullName>
    </submittedName>
</protein>
<dbReference type="Proteomes" id="UP000281406">
    <property type="component" value="Unassembled WGS sequence"/>
</dbReference>
<proteinExistence type="predicted"/>
<accession>A0A3N0Y2G1</accession>
<evidence type="ECO:0000313" key="1">
    <source>
        <dbReference type="EMBL" id="ROL18739.1"/>
    </source>
</evidence>
<organism evidence="1 2">
    <name type="scientific">Anabarilius grahami</name>
    <name type="common">Kanglang fish</name>
    <name type="synonym">Barilius grahami</name>
    <dbReference type="NCBI Taxonomy" id="495550"/>
    <lineage>
        <taxon>Eukaryota</taxon>
        <taxon>Metazoa</taxon>
        <taxon>Chordata</taxon>
        <taxon>Craniata</taxon>
        <taxon>Vertebrata</taxon>
        <taxon>Euteleostomi</taxon>
        <taxon>Actinopterygii</taxon>
        <taxon>Neopterygii</taxon>
        <taxon>Teleostei</taxon>
        <taxon>Ostariophysi</taxon>
        <taxon>Cypriniformes</taxon>
        <taxon>Xenocyprididae</taxon>
        <taxon>Xenocypridinae</taxon>
        <taxon>Xenocypridinae incertae sedis</taxon>
        <taxon>Anabarilius</taxon>
    </lineage>
</organism>
<gene>
    <name evidence="1" type="ORF">DPX16_7050</name>
</gene>
<keyword evidence="2" id="KW-1185">Reference proteome</keyword>